<proteinExistence type="inferred from homology"/>
<sequence length="412" mass="43969">MNEHSFLKRPMEERPMQTTRRTLLIGASSVVLAGAGTAHAQTKEPLKIGVPTALTGTYAQLGDEAKRAIEFAVAEANAAGGVNGHKVEVRFLDTEAKPELARQQGEKLALAGFNVLTGSIASGEALAMGPMLARWNAIYVATINKADDITGKQCQGRMFRVNRPDYSDAAVVQPWLATRPETKWAVVAADIAWGRNSGASFKKASEATGKTIVSENYPAFGSNDYAAHIQKVADSGAQALWVALAGRDAINFATQAKQFGLFEKVVTGGTSFTTDGTVKVLGETVKGIHTIINYSATLDTPSNKKFVADWAVKYPGSLPTNFEGETYIGMQVIFQAVKKANSVKPADIAKAMEGASFDTILGSQMMRKEDHQLIGPNYFGQVAMANGALRPVINMTVPADVATPKPDGTCRL</sequence>
<organism evidence="5 6">
    <name type="scientific">Phreatobacter aquaticus</name>
    <dbReference type="NCBI Taxonomy" id="2570229"/>
    <lineage>
        <taxon>Bacteria</taxon>
        <taxon>Pseudomonadati</taxon>
        <taxon>Pseudomonadota</taxon>
        <taxon>Alphaproteobacteria</taxon>
        <taxon>Hyphomicrobiales</taxon>
        <taxon>Phreatobacteraceae</taxon>
        <taxon>Phreatobacter</taxon>
    </lineage>
</organism>
<keyword evidence="2" id="KW-0732">Signal</keyword>
<dbReference type="SUPFAM" id="SSF53822">
    <property type="entry name" value="Periplasmic binding protein-like I"/>
    <property type="match status" value="1"/>
</dbReference>
<dbReference type="EMBL" id="CP039865">
    <property type="protein sequence ID" value="QCK86334.1"/>
    <property type="molecule type" value="Genomic_DNA"/>
</dbReference>
<evidence type="ECO:0000256" key="1">
    <source>
        <dbReference type="ARBA" id="ARBA00010062"/>
    </source>
</evidence>
<dbReference type="PANTHER" id="PTHR30483">
    <property type="entry name" value="LEUCINE-SPECIFIC-BINDING PROTEIN"/>
    <property type="match status" value="1"/>
</dbReference>
<reference evidence="5 6" key="1">
    <citation type="submission" date="2019-04" db="EMBL/GenBank/DDBJ databases">
        <title>Phreatobacter aquaticus sp. nov.</title>
        <authorList>
            <person name="Choi A."/>
            <person name="Baek K."/>
        </authorList>
    </citation>
    <scope>NUCLEOTIDE SEQUENCE [LARGE SCALE GENOMIC DNA]</scope>
    <source>
        <strain evidence="5 6">NMCR1094</strain>
    </source>
</reference>
<evidence type="ECO:0000256" key="3">
    <source>
        <dbReference type="ARBA" id="ARBA00022970"/>
    </source>
</evidence>
<evidence type="ECO:0000256" key="2">
    <source>
        <dbReference type="ARBA" id="ARBA00022729"/>
    </source>
</evidence>
<evidence type="ECO:0000259" key="4">
    <source>
        <dbReference type="Pfam" id="PF13458"/>
    </source>
</evidence>
<dbReference type="GO" id="GO:0006865">
    <property type="term" value="P:amino acid transport"/>
    <property type="evidence" value="ECO:0007669"/>
    <property type="project" value="UniProtKB-KW"/>
</dbReference>
<name>A0A4D7QLW6_9HYPH</name>
<gene>
    <name evidence="5" type="ORF">E8L99_11500</name>
</gene>
<keyword evidence="3" id="KW-0813">Transport</keyword>
<keyword evidence="3" id="KW-0029">Amino-acid transport</keyword>
<dbReference type="InterPro" id="IPR028082">
    <property type="entry name" value="Peripla_BP_I"/>
</dbReference>
<dbReference type="OrthoDB" id="9802022at2"/>
<feature type="domain" description="Leucine-binding protein" evidence="4">
    <location>
        <begin position="45"/>
        <end position="383"/>
    </location>
</feature>
<comment type="similarity">
    <text evidence="1">Belongs to the leucine-binding protein family.</text>
</comment>
<dbReference type="AlphaFoldDB" id="A0A4D7QLW6"/>
<evidence type="ECO:0000313" key="5">
    <source>
        <dbReference type="EMBL" id="QCK86334.1"/>
    </source>
</evidence>
<evidence type="ECO:0000313" key="6">
    <source>
        <dbReference type="Proteomes" id="UP000298588"/>
    </source>
</evidence>
<dbReference type="PANTHER" id="PTHR30483:SF6">
    <property type="entry name" value="PERIPLASMIC BINDING PROTEIN OF ABC TRANSPORTER FOR NATURAL AMINO ACIDS"/>
    <property type="match status" value="1"/>
</dbReference>
<dbReference type="Gene3D" id="3.40.50.2300">
    <property type="match status" value="2"/>
</dbReference>
<keyword evidence="6" id="KW-1185">Reference proteome</keyword>
<dbReference type="InterPro" id="IPR028081">
    <property type="entry name" value="Leu-bd"/>
</dbReference>
<dbReference type="Pfam" id="PF13458">
    <property type="entry name" value="Peripla_BP_6"/>
    <property type="match status" value="1"/>
</dbReference>
<dbReference type="KEGG" id="paqt:E8L99_11500"/>
<dbReference type="CDD" id="cd19989">
    <property type="entry name" value="PBP1_SBP-like"/>
    <property type="match status" value="1"/>
</dbReference>
<protein>
    <submittedName>
        <fullName evidence="5">Branched-chain amino acid ABC transporter substrate-binding protein</fullName>
    </submittedName>
</protein>
<accession>A0A4D7QLW6</accession>
<dbReference type="Proteomes" id="UP000298588">
    <property type="component" value="Chromosome"/>
</dbReference>
<dbReference type="InterPro" id="IPR051010">
    <property type="entry name" value="BCAA_transport"/>
</dbReference>